<keyword evidence="1" id="KW-1133">Transmembrane helix</keyword>
<reference evidence="4" key="1">
    <citation type="submission" date="2016-10" db="EMBL/GenBank/DDBJ databases">
        <authorList>
            <person name="Varghese N."/>
            <person name="Submissions S."/>
        </authorList>
    </citation>
    <scope>NUCLEOTIDE SEQUENCE [LARGE SCALE GENOMIC DNA]</scope>
    <source>
        <strain evidence="4">DSM 44526</strain>
    </source>
</reference>
<feature type="signal peptide" evidence="2">
    <location>
        <begin position="1"/>
        <end position="26"/>
    </location>
</feature>
<dbReference type="AlphaFoldDB" id="A0A1G7S967"/>
<name>A0A1G7S967_9ACTN</name>
<accession>A0A1G7S967</accession>
<sequence>MRGRLAALTVLLSSLLLFLSTGPASAHVVPSTVVQLDLHGNQIDGEVLLPAGDLATASGLTLTGADGAGVTLDTVTAEAVAAYLTQHVQVSSDAGAWAVAFTDVAATNTEQYGTGTFAAITADLVLTPPAGTDVHRFDLAWDAIVHQVVTADIYVLLRSDGTGATAGTTLPTSLGVVTTDTITGTVPALHVDLTSDAGAAATATGFGGMLTLGISHIAEGTDHQLFLLTLLLPAPLLAAAGRWPGTVTTGKAVRRITATTLAFTIGHSVTLAAGALGLPVPGQAVEAAIALSILVAAAHAVRPLFPGREPLVAGAFGLVHGLAFAGTLTELNLSGWELVRSLLGFNLGIELMQLAVVVLVLPPLVILARTSLYPRLRITAAVLTGIAATGWLLDRVGVPTPLAAGADALGPASPLLAAALWLLAAATFLRRRPVRSAAQAESQANLIGATR</sequence>
<evidence type="ECO:0000313" key="3">
    <source>
        <dbReference type="EMBL" id="SDG19607.1"/>
    </source>
</evidence>
<keyword evidence="1" id="KW-0472">Membrane</keyword>
<organism evidence="3 4">
    <name type="scientific">Klenkia brasiliensis</name>
    <dbReference type="NCBI Taxonomy" id="333142"/>
    <lineage>
        <taxon>Bacteria</taxon>
        <taxon>Bacillati</taxon>
        <taxon>Actinomycetota</taxon>
        <taxon>Actinomycetes</taxon>
        <taxon>Geodermatophilales</taxon>
        <taxon>Geodermatophilaceae</taxon>
        <taxon>Klenkia</taxon>
    </lineage>
</organism>
<feature type="transmembrane region" description="Helical" evidence="1">
    <location>
        <begin position="375"/>
        <end position="393"/>
    </location>
</feature>
<evidence type="ECO:0000313" key="4">
    <source>
        <dbReference type="Proteomes" id="UP000198863"/>
    </source>
</evidence>
<evidence type="ECO:0000256" key="2">
    <source>
        <dbReference type="SAM" id="SignalP"/>
    </source>
</evidence>
<keyword evidence="2" id="KW-0732">Signal</keyword>
<dbReference type="Pfam" id="PF13795">
    <property type="entry name" value="HupE_UreJ_2"/>
    <property type="match status" value="1"/>
</dbReference>
<protein>
    <submittedName>
        <fullName evidence="3">HupE / UreJ protein</fullName>
    </submittedName>
</protein>
<evidence type="ECO:0000256" key="1">
    <source>
        <dbReference type="SAM" id="Phobius"/>
    </source>
</evidence>
<feature type="transmembrane region" description="Helical" evidence="1">
    <location>
        <begin position="351"/>
        <end position="368"/>
    </location>
</feature>
<feature type="chain" id="PRO_5011478039" evidence="2">
    <location>
        <begin position="27"/>
        <end position="451"/>
    </location>
</feature>
<dbReference type="Proteomes" id="UP000198863">
    <property type="component" value="Unassembled WGS sequence"/>
</dbReference>
<keyword evidence="4" id="KW-1185">Reference proteome</keyword>
<proteinExistence type="predicted"/>
<gene>
    <name evidence="3" type="ORF">SAMN05660324_1929</name>
</gene>
<feature type="transmembrane region" description="Helical" evidence="1">
    <location>
        <begin position="408"/>
        <end position="429"/>
    </location>
</feature>
<dbReference type="InterPro" id="IPR032809">
    <property type="entry name" value="Put_HupE_UreJ"/>
</dbReference>
<dbReference type="EMBL" id="FNCF01000003">
    <property type="protein sequence ID" value="SDG19607.1"/>
    <property type="molecule type" value="Genomic_DNA"/>
</dbReference>
<keyword evidence="1" id="KW-0812">Transmembrane</keyword>